<keyword evidence="2 9" id="KW-0158">Chromosome</keyword>
<comment type="subcellular location">
    <subcellularLocation>
        <location evidence="9">Nucleus</location>
    </subcellularLocation>
    <subcellularLocation>
        <location evidence="9">Chromosome</location>
        <location evidence="9">Centromere</location>
        <location evidence="9">Kinetochore</location>
    </subcellularLocation>
</comment>
<dbReference type="PANTHER" id="PTHR14281">
    <property type="entry name" value="KINETOCHORE PROTEIN SPC25-RELATED"/>
    <property type="match status" value="1"/>
</dbReference>
<evidence type="ECO:0000256" key="10">
    <source>
        <dbReference type="SAM" id="Coils"/>
    </source>
</evidence>
<dbReference type="OrthoDB" id="4056921at2759"/>
<dbReference type="PANTHER" id="PTHR14281:SF0">
    <property type="entry name" value="KINETOCHORE PROTEIN SPC25"/>
    <property type="match status" value="1"/>
</dbReference>
<dbReference type="InterPro" id="IPR045143">
    <property type="entry name" value="Spc25"/>
</dbReference>
<proteinExistence type="inferred from homology"/>
<evidence type="ECO:0000313" key="14">
    <source>
        <dbReference type="Proteomes" id="UP000198372"/>
    </source>
</evidence>
<keyword evidence="5 9" id="KW-0995">Kinetochore</keyword>
<dbReference type="Pfam" id="PF08234">
    <property type="entry name" value="Spindle_Spc25"/>
    <property type="match status" value="2"/>
</dbReference>
<evidence type="ECO:0000256" key="6">
    <source>
        <dbReference type="ARBA" id="ARBA00023054"/>
    </source>
</evidence>
<feature type="coiled-coil region" evidence="10">
    <location>
        <begin position="75"/>
        <end position="189"/>
    </location>
</feature>
<feature type="region of interest" description="Disordered" evidence="11">
    <location>
        <begin position="1"/>
        <end position="42"/>
    </location>
</feature>
<accession>A0A238FHA8</accession>
<dbReference type="CDD" id="cd23784">
    <property type="entry name" value="RWD_Spc25"/>
    <property type="match status" value="1"/>
</dbReference>
<evidence type="ECO:0000256" key="11">
    <source>
        <dbReference type="SAM" id="MobiDB-lite"/>
    </source>
</evidence>
<evidence type="ECO:0000313" key="13">
    <source>
        <dbReference type="EMBL" id="SCV71511.1"/>
    </source>
</evidence>
<evidence type="ECO:0000256" key="3">
    <source>
        <dbReference type="ARBA" id="ARBA00022618"/>
    </source>
</evidence>
<feature type="domain" description="Chromosome segregation protein Spc25 C-terminal" evidence="12">
    <location>
        <begin position="283"/>
        <end position="313"/>
    </location>
</feature>
<keyword evidence="9" id="KW-0539">Nucleus</keyword>
<sequence>MPPSASRVPMAYSPRSPAVATPRSRRATLNTSTNMYQQPSTPSRAMAVAFQSLPNLCPRPYKDTHYTDQDDDTFVSQLERDALEIEQAIARLGQAISERKRDLAATVAELDDQKRSSAAEIRALIERAKEVKLDLSKEVEDQREARLKTSEVTQHERHLAGQIDSLNNEVEEERRKLRAKREYKSKQREAFTQQAKKNGPECAFFEQKTGLKIEGRGRDKIHFKFTNIDRRNYGRPFSFVIDVSQPAYEGSFQRGLVFSFSGGPNPIASFFFVVTSIMPINYVSEQVLSSLLSKLNQDRDLYAFLRSMREEFKHEVELEYPNKEYDVEKEYKRATEPRVLKERN</sequence>
<dbReference type="Proteomes" id="UP000198372">
    <property type="component" value="Unassembled WGS sequence"/>
</dbReference>
<dbReference type="GO" id="GO:0007059">
    <property type="term" value="P:chromosome segregation"/>
    <property type="evidence" value="ECO:0007669"/>
    <property type="project" value="InterPro"/>
</dbReference>
<name>A0A238FHA8_9BASI</name>
<evidence type="ECO:0000256" key="1">
    <source>
        <dbReference type="ARBA" id="ARBA00006379"/>
    </source>
</evidence>
<keyword evidence="4 9" id="KW-0498">Mitosis</keyword>
<dbReference type="GO" id="GO:0031262">
    <property type="term" value="C:Ndc80 complex"/>
    <property type="evidence" value="ECO:0007669"/>
    <property type="project" value="InterPro"/>
</dbReference>
<evidence type="ECO:0000256" key="8">
    <source>
        <dbReference type="ARBA" id="ARBA00023328"/>
    </source>
</evidence>
<keyword evidence="6 10" id="KW-0175">Coiled coil</keyword>
<dbReference type="GO" id="GO:0051301">
    <property type="term" value="P:cell division"/>
    <property type="evidence" value="ECO:0007669"/>
    <property type="project" value="UniProtKB-UniRule"/>
</dbReference>
<evidence type="ECO:0000256" key="2">
    <source>
        <dbReference type="ARBA" id="ARBA00022454"/>
    </source>
</evidence>
<keyword evidence="3 9" id="KW-0132">Cell division</keyword>
<keyword evidence="7 9" id="KW-0131">Cell cycle</keyword>
<feature type="domain" description="Chromosome segregation protein Spc25 C-terminal" evidence="12">
    <location>
        <begin position="217"/>
        <end position="249"/>
    </location>
</feature>
<evidence type="ECO:0000256" key="7">
    <source>
        <dbReference type="ARBA" id="ARBA00023306"/>
    </source>
</evidence>
<dbReference type="GO" id="GO:0005634">
    <property type="term" value="C:nucleus"/>
    <property type="evidence" value="ECO:0007669"/>
    <property type="project" value="UniProtKB-SubCell"/>
</dbReference>
<reference evidence="14" key="1">
    <citation type="submission" date="2016-09" db="EMBL/GenBank/DDBJ databases">
        <authorList>
            <person name="Jeantristanb JTB J.-T."/>
            <person name="Ricardo R."/>
        </authorList>
    </citation>
    <scope>NUCLEOTIDE SEQUENCE [LARGE SCALE GENOMIC DNA]</scope>
</reference>
<evidence type="ECO:0000259" key="12">
    <source>
        <dbReference type="Pfam" id="PF08234"/>
    </source>
</evidence>
<evidence type="ECO:0000256" key="4">
    <source>
        <dbReference type="ARBA" id="ARBA00022776"/>
    </source>
</evidence>
<dbReference type="STRING" id="269621.A0A238FHA8"/>
<comment type="similarity">
    <text evidence="1 9">Belongs to the SPC25 family.</text>
</comment>
<evidence type="ECO:0000256" key="5">
    <source>
        <dbReference type="ARBA" id="ARBA00022838"/>
    </source>
</evidence>
<protein>
    <recommendedName>
        <fullName evidence="9">Kinetochore protein SPC25</fullName>
    </recommendedName>
</protein>
<gene>
    <name evidence="13" type="ORF">BQ2448_3099</name>
</gene>
<organism evidence="13 14">
    <name type="scientific">Microbotryum intermedium</name>
    <dbReference type="NCBI Taxonomy" id="269621"/>
    <lineage>
        <taxon>Eukaryota</taxon>
        <taxon>Fungi</taxon>
        <taxon>Dikarya</taxon>
        <taxon>Basidiomycota</taxon>
        <taxon>Pucciniomycotina</taxon>
        <taxon>Microbotryomycetes</taxon>
        <taxon>Microbotryales</taxon>
        <taxon>Microbotryaceae</taxon>
        <taxon>Microbotryum</taxon>
    </lineage>
</organism>
<keyword evidence="14" id="KW-1185">Reference proteome</keyword>
<comment type="function">
    <text evidence="9">Acts as a component of the essential kinetochore-associated NDC80 complex, which is required for chromosome segregation and spindle checkpoint activity.</text>
</comment>
<dbReference type="Gene3D" id="3.30.457.50">
    <property type="entry name" value="Chromosome segregation protein Spc25"/>
    <property type="match status" value="1"/>
</dbReference>
<dbReference type="EMBL" id="FMSP01000007">
    <property type="protein sequence ID" value="SCV71511.1"/>
    <property type="molecule type" value="Genomic_DNA"/>
</dbReference>
<keyword evidence="8 9" id="KW-0137">Centromere</keyword>
<feature type="compositionally biased region" description="Polar residues" evidence="11">
    <location>
        <begin position="27"/>
        <end position="42"/>
    </location>
</feature>
<comment type="subunit">
    <text evidence="9">Component of the NDC80 complex.</text>
</comment>
<evidence type="ECO:0000256" key="9">
    <source>
        <dbReference type="RuleBase" id="RU367150"/>
    </source>
</evidence>
<dbReference type="AlphaFoldDB" id="A0A238FHA8"/>
<dbReference type="InterPro" id="IPR013255">
    <property type="entry name" value="Spc25_C"/>
</dbReference>